<evidence type="ECO:0000313" key="7">
    <source>
        <dbReference type="Proteomes" id="UP000316727"/>
    </source>
</evidence>
<dbReference type="InterPro" id="IPR054542">
    <property type="entry name" value="Cys_met_metab_PP"/>
</dbReference>
<dbReference type="GO" id="GO:0071268">
    <property type="term" value="P:homocysteine biosynthetic process"/>
    <property type="evidence" value="ECO:0007669"/>
    <property type="project" value="InterPro"/>
</dbReference>
<dbReference type="GO" id="GO:0071266">
    <property type="term" value="P:'de novo' L-methionine biosynthetic process"/>
    <property type="evidence" value="ECO:0007669"/>
    <property type="project" value="UniProtKB-UniRule"/>
</dbReference>
<evidence type="ECO:0000256" key="3">
    <source>
        <dbReference type="HAMAP-Rule" id="MF_02056"/>
    </source>
</evidence>
<dbReference type="InterPro" id="IPR015421">
    <property type="entry name" value="PyrdxlP-dep_Trfase_major"/>
</dbReference>
<dbReference type="GO" id="GO:0005737">
    <property type="term" value="C:cytoplasm"/>
    <property type="evidence" value="ECO:0007669"/>
    <property type="project" value="TreeGrafter"/>
</dbReference>
<dbReference type="InterPro" id="IPR000277">
    <property type="entry name" value="Cys/Met-Metab_PyrdxlP-dep_enz"/>
</dbReference>
<reference evidence="6 7" key="1">
    <citation type="submission" date="2019-06" db="EMBL/GenBank/DDBJ databases">
        <title>A novel bacterium of genus Pontibacter, isolated from marine sediment.</title>
        <authorList>
            <person name="Huang H."/>
            <person name="Mo K."/>
            <person name="Hu Y."/>
        </authorList>
    </citation>
    <scope>NUCLEOTIDE SEQUENCE [LARGE SCALE GENOMIC DNA]</scope>
    <source>
        <strain evidence="6 7">HB172049</strain>
    </source>
</reference>
<protein>
    <recommendedName>
        <fullName evidence="3">O-succinylhomoserine sulfhydrylase</fullName>
        <shortName evidence="3">OSH sulfhydrylase</shortName>
        <shortName evidence="3">OSHS sulfhydrylase</shortName>
        <ecNumber evidence="3">2.5.1.-</ecNumber>
    </recommendedName>
</protein>
<dbReference type="Gene3D" id="3.40.640.10">
    <property type="entry name" value="Type I PLP-dependent aspartate aminotransferase-like (Major domain)"/>
    <property type="match status" value="1"/>
</dbReference>
<dbReference type="PIRSF" id="PIRSF001434">
    <property type="entry name" value="CGS"/>
    <property type="match status" value="1"/>
</dbReference>
<dbReference type="EC" id="2.5.1.-" evidence="3"/>
<dbReference type="FunFam" id="3.90.1150.10:FF:000033">
    <property type="entry name" value="Cystathionine gamma-synthase"/>
    <property type="match status" value="1"/>
</dbReference>
<comment type="caution">
    <text evidence="6">The sequence shown here is derived from an EMBL/GenBank/DDBJ whole genome shotgun (WGS) entry which is preliminary data.</text>
</comment>
<dbReference type="AlphaFoldDB" id="A0A501WCH8"/>
<evidence type="ECO:0000256" key="5">
    <source>
        <dbReference type="RuleBase" id="RU362118"/>
    </source>
</evidence>
<dbReference type="InterPro" id="IPR015424">
    <property type="entry name" value="PyrdxlP-dep_Trfase"/>
</dbReference>
<feature type="modified residue" description="N6-(pyridoxal phosphate)lysine" evidence="3 4">
    <location>
        <position position="203"/>
    </location>
</feature>
<comment type="function">
    <text evidence="3">Catalyzes the formation of L-homocysteine from O-succinyl-L-homoserine (OSHS) and hydrogen sulfide.</text>
</comment>
<dbReference type="HAMAP" id="MF_02056">
    <property type="entry name" value="MetZ"/>
    <property type="match status" value="1"/>
</dbReference>
<comment type="subunit">
    <text evidence="3">Homotetramer.</text>
</comment>
<organism evidence="6 7">
    <name type="scientific">Pontibacter mangrovi</name>
    <dbReference type="NCBI Taxonomy" id="2589816"/>
    <lineage>
        <taxon>Bacteria</taxon>
        <taxon>Pseudomonadati</taxon>
        <taxon>Bacteroidota</taxon>
        <taxon>Cytophagia</taxon>
        <taxon>Cytophagales</taxon>
        <taxon>Hymenobacteraceae</taxon>
        <taxon>Pontibacter</taxon>
    </lineage>
</organism>
<dbReference type="SUPFAM" id="SSF53383">
    <property type="entry name" value="PLP-dependent transferases"/>
    <property type="match status" value="1"/>
</dbReference>
<evidence type="ECO:0000256" key="2">
    <source>
        <dbReference type="ARBA" id="ARBA00022898"/>
    </source>
</evidence>
<comment type="pathway">
    <text evidence="3">Amino-acid biosynthesis; L-methionine biosynthesis via de novo pathway; L-homocysteine from O-succinyl-L-homoserine: step 1/1.</text>
</comment>
<keyword evidence="6" id="KW-0032">Aminotransferase</keyword>
<dbReference type="PROSITE" id="PS00868">
    <property type="entry name" value="CYS_MET_METAB_PP"/>
    <property type="match status" value="1"/>
</dbReference>
<dbReference type="FunFam" id="3.40.640.10:FF:000046">
    <property type="entry name" value="Cystathionine gamma-lyase"/>
    <property type="match status" value="1"/>
</dbReference>
<keyword evidence="7" id="KW-1185">Reference proteome</keyword>
<dbReference type="InterPro" id="IPR015422">
    <property type="entry name" value="PyrdxlP-dep_Trfase_small"/>
</dbReference>
<dbReference type="CDD" id="cd00614">
    <property type="entry name" value="CGS_like"/>
    <property type="match status" value="1"/>
</dbReference>
<dbReference type="UniPathway" id="UPA00051">
    <property type="reaction ID" value="UER00449"/>
</dbReference>
<keyword evidence="3" id="KW-0486">Methionine biosynthesis</keyword>
<dbReference type="PANTHER" id="PTHR11808:SF80">
    <property type="entry name" value="CYSTATHIONINE GAMMA-LYASE"/>
    <property type="match status" value="1"/>
</dbReference>
<comment type="cofactor">
    <cofactor evidence="1 3 5">
        <name>pyridoxal 5'-phosphate</name>
        <dbReference type="ChEBI" id="CHEBI:597326"/>
    </cofactor>
</comment>
<comment type="catalytic activity">
    <reaction evidence="3">
        <text>O-succinyl-L-homoserine + hydrogen sulfide = L-homocysteine + succinate</text>
        <dbReference type="Rhea" id="RHEA:27826"/>
        <dbReference type="ChEBI" id="CHEBI:29919"/>
        <dbReference type="ChEBI" id="CHEBI:30031"/>
        <dbReference type="ChEBI" id="CHEBI:57661"/>
        <dbReference type="ChEBI" id="CHEBI:58199"/>
    </reaction>
</comment>
<comment type="similarity">
    <text evidence="3">Belongs to the trans-sulfuration enzymes family. MetZ subfamily.</text>
</comment>
<accession>A0A501WCH8</accession>
<sequence>MENETGAIRLQAQRSQYREHSVPLYLTSSFMFEDAEQARAVFAEEEQGQVYSRYGNPNVDELLQKMCFLEKAEDGFAFASGMGAIFGTLGALLQSGDHVLACRSVFGSTHQLLTNVFPKWGITHTYADASKPEEWESLITPATKLILIETPSNPGLELIDLEWLGELKRKYNLLLVVDNCFATPVLQTPTDFGADLVLHSATKYIDGQGRVLGGVTVGPKELIAKIRFFARHTGPAMSPFNAWVLSKSLETLQLRVEKHCENALKLAEALEGNPALEKVNYPFLPSFPQYDLARKQMRQGGGIVTLEVKGGYDAAKRFIDNLQMASITSNLGDTRTIVTHPASTTHSKLKEEERAATGITPGLVRVSVGLESINDIIADVKQALERVS</sequence>
<dbReference type="PANTHER" id="PTHR11808">
    <property type="entry name" value="TRANS-SULFURATION ENZYME FAMILY MEMBER"/>
    <property type="match status" value="1"/>
</dbReference>
<evidence type="ECO:0000256" key="1">
    <source>
        <dbReference type="ARBA" id="ARBA00001933"/>
    </source>
</evidence>
<dbReference type="GO" id="GO:0016846">
    <property type="term" value="F:carbon-sulfur lyase activity"/>
    <property type="evidence" value="ECO:0007669"/>
    <property type="project" value="TreeGrafter"/>
</dbReference>
<dbReference type="InterPro" id="IPR006234">
    <property type="entry name" value="O-succ-hSer_sulfhydrylase"/>
</dbReference>
<proteinExistence type="inferred from homology"/>
<dbReference type="GO" id="GO:0019346">
    <property type="term" value="P:transsulfuration"/>
    <property type="evidence" value="ECO:0007669"/>
    <property type="project" value="InterPro"/>
</dbReference>
<dbReference type="GO" id="GO:0030170">
    <property type="term" value="F:pyridoxal phosphate binding"/>
    <property type="evidence" value="ECO:0007669"/>
    <property type="project" value="UniProtKB-UniRule"/>
</dbReference>
<gene>
    <name evidence="3" type="primary">metZ</name>
    <name evidence="6" type="ORF">FJM65_09875</name>
</gene>
<keyword evidence="3 6" id="KW-0808">Transferase</keyword>
<evidence type="ECO:0000256" key="4">
    <source>
        <dbReference type="PIRSR" id="PIRSR001434-2"/>
    </source>
</evidence>
<dbReference type="OrthoDB" id="634606at2"/>
<dbReference type="GO" id="GO:0008483">
    <property type="term" value="F:transaminase activity"/>
    <property type="evidence" value="ECO:0007669"/>
    <property type="project" value="UniProtKB-KW"/>
</dbReference>
<dbReference type="Gene3D" id="3.90.1150.10">
    <property type="entry name" value="Aspartate Aminotransferase, domain 1"/>
    <property type="match status" value="1"/>
</dbReference>
<dbReference type="GO" id="GO:0016765">
    <property type="term" value="F:transferase activity, transferring alkyl or aryl (other than methyl) groups"/>
    <property type="evidence" value="ECO:0007669"/>
    <property type="project" value="UniProtKB-UniRule"/>
</dbReference>
<keyword evidence="3" id="KW-0028">Amino-acid biosynthesis</keyword>
<dbReference type="EMBL" id="VFRQ01000004">
    <property type="protein sequence ID" value="TPE44537.1"/>
    <property type="molecule type" value="Genomic_DNA"/>
</dbReference>
<dbReference type="Pfam" id="PF01053">
    <property type="entry name" value="Cys_Met_Meta_PP"/>
    <property type="match status" value="1"/>
</dbReference>
<keyword evidence="2 3" id="KW-0663">Pyridoxal phosphate</keyword>
<evidence type="ECO:0000313" key="6">
    <source>
        <dbReference type="EMBL" id="TPE44537.1"/>
    </source>
</evidence>
<name>A0A501WCH8_9BACT</name>
<dbReference type="Proteomes" id="UP000316727">
    <property type="component" value="Unassembled WGS sequence"/>
</dbReference>